<dbReference type="AlphaFoldDB" id="A0A1J1J5Y9"/>
<protein>
    <submittedName>
        <fullName evidence="2">CLUMA_CG020383, isoform A</fullName>
    </submittedName>
</protein>
<accession>A0A1J1J5Y9</accession>
<gene>
    <name evidence="2" type="ORF">CLUMA_CG020383</name>
</gene>
<keyword evidence="3" id="KW-1185">Reference proteome</keyword>
<reference evidence="2 3" key="1">
    <citation type="submission" date="2015-04" db="EMBL/GenBank/DDBJ databases">
        <authorList>
            <person name="Syromyatnikov M.Y."/>
            <person name="Popov V.N."/>
        </authorList>
    </citation>
    <scope>NUCLEOTIDE SEQUENCE [LARGE SCALE GENOMIC DNA]</scope>
</reference>
<evidence type="ECO:0000256" key="1">
    <source>
        <dbReference type="ARBA" id="ARBA00022694"/>
    </source>
</evidence>
<sequence length="82" mass="9216">MVLDKLLIIRIVSQLKVKLKNNVEIIPAFIKGTIIKSLTTIFGEIGGQIELDLLSFKDNKGILRVTQSSDQLIPLSYCFIQK</sequence>
<dbReference type="GO" id="GO:0008033">
    <property type="term" value="P:tRNA processing"/>
    <property type="evidence" value="ECO:0007669"/>
    <property type="project" value="UniProtKB-KW"/>
</dbReference>
<organism evidence="2 3">
    <name type="scientific">Clunio marinus</name>
    <dbReference type="NCBI Taxonomy" id="568069"/>
    <lineage>
        <taxon>Eukaryota</taxon>
        <taxon>Metazoa</taxon>
        <taxon>Ecdysozoa</taxon>
        <taxon>Arthropoda</taxon>
        <taxon>Hexapoda</taxon>
        <taxon>Insecta</taxon>
        <taxon>Pterygota</taxon>
        <taxon>Neoptera</taxon>
        <taxon>Endopterygota</taxon>
        <taxon>Diptera</taxon>
        <taxon>Nematocera</taxon>
        <taxon>Chironomoidea</taxon>
        <taxon>Chironomidae</taxon>
        <taxon>Clunio</taxon>
    </lineage>
</organism>
<evidence type="ECO:0000313" key="3">
    <source>
        <dbReference type="Proteomes" id="UP000183832"/>
    </source>
</evidence>
<keyword evidence="1" id="KW-0819">tRNA processing</keyword>
<evidence type="ECO:0000313" key="2">
    <source>
        <dbReference type="EMBL" id="CRL07410.1"/>
    </source>
</evidence>
<dbReference type="EMBL" id="CVRI01000070">
    <property type="protein sequence ID" value="CRL07410.1"/>
    <property type="molecule type" value="Genomic_DNA"/>
</dbReference>
<dbReference type="SUPFAM" id="SSF160350">
    <property type="entry name" value="Rnp2-like"/>
    <property type="match status" value="1"/>
</dbReference>
<name>A0A1J1J5Y9_9DIPT</name>
<dbReference type="GO" id="GO:1990904">
    <property type="term" value="C:ribonucleoprotein complex"/>
    <property type="evidence" value="ECO:0007669"/>
    <property type="project" value="UniProtKB-ARBA"/>
</dbReference>
<dbReference type="OrthoDB" id="7481291at2759"/>
<dbReference type="Proteomes" id="UP000183832">
    <property type="component" value="Unassembled WGS sequence"/>
</dbReference>
<dbReference type="GO" id="GO:1902555">
    <property type="term" value="C:endoribonuclease complex"/>
    <property type="evidence" value="ECO:0007669"/>
    <property type="project" value="UniProtKB-ARBA"/>
</dbReference>
<proteinExistence type="predicted"/>
<dbReference type="InterPro" id="IPR038085">
    <property type="entry name" value="Rnp2-like_sf"/>
</dbReference>